<dbReference type="PANTHER" id="PTHR20858">
    <property type="entry name" value="PHOSPHOMETHYLPYRIMIDINE KINASE"/>
    <property type="match status" value="1"/>
</dbReference>
<organism evidence="4 5">
    <name type="scientific">Thiohalorhabdus methylotrophus</name>
    <dbReference type="NCBI Taxonomy" id="3242694"/>
    <lineage>
        <taxon>Bacteria</taxon>
        <taxon>Pseudomonadati</taxon>
        <taxon>Pseudomonadota</taxon>
        <taxon>Gammaproteobacteria</taxon>
        <taxon>Thiohalorhabdales</taxon>
        <taxon>Thiohalorhabdaceae</taxon>
        <taxon>Thiohalorhabdus</taxon>
    </lineage>
</organism>
<evidence type="ECO:0000313" key="4">
    <source>
        <dbReference type="EMBL" id="MFA9460136.1"/>
    </source>
</evidence>
<dbReference type="NCBIfam" id="TIGR00097">
    <property type="entry name" value="HMP-P_kinase"/>
    <property type="match status" value="1"/>
</dbReference>
<dbReference type="InterPro" id="IPR029056">
    <property type="entry name" value="Ribokinase-like"/>
</dbReference>
<comment type="caution">
    <text evidence="4">The sequence shown here is derived from an EMBL/GenBank/DDBJ whole genome shotgun (WGS) entry which is preliminary data.</text>
</comment>
<accession>A0ABV4TU78</accession>
<gene>
    <name evidence="4" type="primary">thiD</name>
    <name evidence="4" type="ORF">ACERLL_04790</name>
</gene>
<dbReference type="InterPro" id="IPR004399">
    <property type="entry name" value="HMP/HMP-P_kinase_dom"/>
</dbReference>
<evidence type="ECO:0000259" key="3">
    <source>
        <dbReference type="Pfam" id="PF08543"/>
    </source>
</evidence>
<keyword evidence="4" id="KW-0418">Kinase</keyword>
<dbReference type="GO" id="GO:0008902">
    <property type="term" value="F:hydroxymethylpyrimidine kinase activity"/>
    <property type="evidence" value="ECO:0007669"/>
    <property type="project" value="UniProtKB-EC"/>
</dbReference>
<reference evidence="4 5" key="1">
    <citation type="submission" date="2024-08" db="EMBL/GenBank/DDBJ databases">
        <title>Whole-genome sequencing of halo(alkali)philic microorganisms from hypersaline lakes.</title>
        <authorList>
            <person name="Sorokin D.Y."/>
            <person name="Merkel A.Y."/>
            <person name="Messina E."/>
            <person name="Yakimov M."/>
        </authorList>
    </citation>
    <scope>NUCLEOTIDE SEQUENCE [LARGE SCALE GENOMIC DNA]</scope>
    <source>
        <strain evidence="4 5">Cl-TMA</strain>
    </source>
</reference>
<dbReference type="RefSeq" id="WP_373654924.1">
    <property type="nucleotide sequence ID" value="NZ_JBGUAW010000003.1"/>
</dbReference>
<dbReference type="SUPFAM" id="SSF53613">
    <property type="entry name" value="Ribokinase-like"/>
    <property type="match status" value="1"/>
</dbReference>
<name>A0ABV4TU78_9GAMM</name>
<feature type="domain" description="Pyridoxamine kinase/Phosphomethylpyrimidine kinase" evidence="3">
    <location>
        <begin position="34"/>
        <end position="273"/>
    </location>
</feature>
<dbReference type="Proteomes" id="UP001575181">
    <property type="component" value="Unassembled WGS sequence"/>
</dbReference>
<dbReference type="EC" id="2.7.1.49" evidence="2"/>
<comment type="pathway">
    <text evidence="1">Cofactor biosynthesis; thiamine diphosphate biosynthesis.</text>
</comment>
<dbReference type="EMBL" id="JBGUAW010000003">
    <property type="protein sequence ID" value="MFA9460136.1"/>
    <property type="molecule type" value="Genomic_DNA"/>
</dbReference>
<dbReference type="CDD" id="cd01169">
    <property type="entry name" value="HMPP_kinase"/>
    <property type="match status" value="1"/>
</dbReference>
<dbReference type="PANTHER" id="PTHR20858:SF17">
    <property type="entry name" value="HYDROXYMETHYLPYRIMIDINE_PHOSPHOMETHYLPYRIMIDINE KINASE THI20-RELATED"/>
    <property type="match status" value="1"/>
</dbReference>
<dbReference type="InterPro" id="IPR013749">
    <property type="entry name" value="PM/HMP-P_kinase-1"/>
</dbReference>
<sequence length="289" mass="30402">MAQADKPLVFPATQGADVLDTIAPPTVLTIAGSDPSGGAGIQADLGTIAAFGCHGAAAITALTVQDTRNAYGFRVSEAAELRDQVATVLADIPVAAVKVGMLGSADNARAVADLLAEYPDIPAVVDPVLVAAGGGDLAESDLASVLQGTLFPRATVLTPNQDEAQQLTEGENVPEAIADELLRDGAHYILLKGGHRHPEEEVVTDRLFSFGQEEANFTHPRLPDRGYHGSGCTLSTAIACALADGREVVEAVRTGINFTFRALRAAYTPGRGQAVPNRLFHWRNWEEEE</sequence>
<dbReference type="Gene3D" id="3.40.1190.20">
    <property type="match status" value="1"/>
</dbReference>
<protein>
    <recommendedName>
        <fullName evidence="2">hydroxymethylpyrimidine kinase</fullName>
        <ecNumber evidence="2">2.7.1.49</ecNumber>
    </recommendedName>
</protein>
<dbReference type="Pfam" id="PF08543">
    <property type="entry name" value="Phos_pyr_kin"/>
    <property type="match status" value="1"/>
</dbReference>
<keyword evidence="4" id="KW-0808">Transferase</keyword>
<keyword evidence="5" id="KW-1185">Reference proteome</keyword>
<evidence type="ECO:0000313" key="5">
    <source>
        <dbReference type="Proteomes" id="UP001575181"/>
    </source>
</evidence>
<dbReference type="GO" id="GO:0008972">
    <property type="term" value="F:phosphomethylpyrimidine kinase activity"/>
    <property type="evidence" value="ECO:0007669"/>
    <property type="project" value="UniProtKB-EC"/>
</dbReference>
<evidence type="ECO:0000256" key="2">
    <source>
        <dbReference type="ARBA" id="ARBA00012135"/>
    </source>
</evidence>
<evidence type="ECO:0000256" key="1">
    <source>
        <dbReference type="ARBA" id="ARBA00004948"/>
    </source>
</evidence>
<proteinExistence type="predicted"/>